<evidence type="ECO:0000259" key="4">
    <source>
        <dbReference type="PROSITE" id="PS51077"/>
    </source>
</evidence>
<dbReference type="KEGG" id="cpor:BED41_01995"/>
<dbReference type="Pfam" id="PF09339">
    <property type="entry name" value="HTH_IclR"/>
    <property type="match status" value="1"/>
</dbReference>
<evidence type="ECO:0000313" key="6">
    <source>
        <dbReference type="EMBL" id="ANZ43971.1"/>
    </source>
</evidence>
<dbReference type="InterPro" id="IPR050707">
    <property type="entry name" value="HTH_MetabolicPath_Reg"/>
</dbReference>
<dbReference type="OrthoDB" id="6057486at2"/>
<evidence type="ECO:0000256" key="3">
    <source>
        <dbReference type="ARBA" id="ARBA00023163"/>
    </source>
</evidence>
<gene>
    <name evidence="6" type="ORF">BED41_01995</name>
</gene>
<dbReference type="PROSITE" id="PS51077">
    <property type="entry name" value="HTH_ICLR"/>
    <property type="match status" value="1"/>
</dbReference>
<keyword evidence="7" id="KW-1185">Reference proteome</keyword>
<feature type="domain" description="HTH iclR-type" evidence="4">
    <location>
        <begin position="1"/>
        <end position="63"/>
    </location>
</feature>
<dbReference type="GO" id="GO:0003677">
    <property type="term" value="F:DNA binding"/>
    <property type="evidence" value="ECO:0007669"/>
    <property type="project" value="UniProtKB-KW"/>
</dbReference>
<dbReference type="Proteomes" id="UP000093044">
    <property type="component" value="Chromosome"/>
</dbReference>
<dbReference type="Pfam" id="PF01614">
    <property type="entry name" value="IclR_C"/>
    <property type="match status" value="1"/>
</dbReference>
<dbReference type="InterPro" id="IPR014757">
    <property type="entry name" value="Tscrpt_reg_IclR_C"/>
</dbReference>
<dbReference type="Gene3D" id="1.10.10.10">
    <property type="entry name" value="Winged helix-like DNA-binding domain superfamily/Winged helix DNA-binding domain"/>
    <property type="match status" value="1"/>
</dbReference>
<dbReference type="InterPro" id="IPR036388">
    <property type="entry name" value="WH-like_DNA-bd_sf"/>
</dbReference>
<feature type="domain" description="IclR-ED" evidence="5">
    <location>
        <begin position="64"/>
        <end position="245"/>
    </location>
</feature>
<keyword evidence="3" id="KW-0804">Transcription</keyword>
<protein>
    <recommendedName>
        <fullName evidence="8">IclR family transcriptional regulator</fullName>
    </recommendedName>
</protein>
<evidence type="ECO:0000256" key="2">
    <source>
        <dbReference type="ARBA" id="ARBA00023125"/>
    </source>
</evidence>
<evidence type="ECO:0000259" key="5">
    <source>
        <dbReference type="PROSITE" id="PS51078"/>
    </source>
</evidence>
<dbReference type="SMART" id="SM00346">
    <property type="entry name" value="HTH_ICLR"/>
    <property type="match status" value="1"/>
</dbReference>
<evidence type="ECO:0000256" key="1">
    <source>
        <dbReference type="ARBA" id="ARBA00023015"/>
    </source>
</evidence>
<dbReference type="RefSeq" id="WP_066742434.1">
    <property type="nucleotide sequence ID" value="NZ_CP016757.1"/>
</dbReference>
<dbReference type="PANTHER" id="PTHR30136">
    <property type="entry name" value="HELIX-TURN-HELIX TRANSCRIPTIONAL REGULATOR, ICLR FAMILY"/>
    <property type="match status" value="1"/>
</dbReference>
<proteinExistence type="predicted"/>
<keyword evidence="2" id="KW-0238">DNA-binding</keyword>
<dbReference type="PANTHER" id="PTHR30136:SF35">
    <property type="entry name" value="HTH-TYPE TRANSCRIPTIONAL REGULATOR RV1719"/>
    <property type="match status" value="1"/>
</dbReference>
<dbReference type="AlphaFoldDB" id="A0A1B2I1W3"/>
<sequence>MSLPSKVMALVEVLLETDDNIGIRELALRTNISKSTVQRILDSLEENGWVTQDAKTLNYRIGFKLLSMTNSWRLRLELTRHSHDEMVRLCEESRQTVLLLVQDGYRGICLDKVEPERTIKLVAEMGKVFPLHAAACGKILLAYAQPSLQNHILESTLETYTPLTITDSKALKLEIERIRAEGKAISVEEMTYGAAEIAVPLFNSDGSLIAALSIAGPKFDVEPKLTSLESLLRLSADNIVKQLINDRKNNCD</sequence>
<accession>A0A1B2I1W3</accession>
<dbReference type="InterPro" id="IPR029016">
    <property type="entry name" value="GAF-like_dom_sf"/>
</dbReference>
<dbReference type="GO" id="GO:0003700">
    <property type="term" value="F:DNA-binding transcription factor activity"/>
    <property type="evidence" value="ECO:0007669"/>
    <property type="project" value="TreeGrafter"/>
</dbReference>
<dbReference type="SUPFAM" id="SSF46785">
    <property type="entry name" value="Winged helix' DNA-binding domain"/>
    <property type="match status" value="1"/>
</dbReference>
<dbReference type="GeneID" id="83056620"/>
<reference evidence="6" key="1">
    <citation type="submission" date="2016-08" db="EMBL/GenBank/DDBJ databases">
        <title>Complete genome of Cloacibacillus porcorum.</title>
        <authorList>
            <person name="Looft T."/>
            <person name="Bayles D.O."/>
            <person name="Alt D.P."/>
        </authorList>
    </citation>
    <scope>NUCLEOTIDE SEQUENCE [LARGE SCALE GENOMIC DNA]</scope>
    <source>
        <strain evidence="6">CL-84</strain>
    </source>
</reference>
<dbReference type="STRING" id="1197717.BED41_01995"/>
<dbReference type="EMBL" id="CP016757">
    <property type="protein sequence ID" value="ANZ43971.1"/>
    <property type="molecule type" value="Genomic_DNA"/>
</dbReference>
<dbReference type="Gene3D" id="3.30.450.40">
    <property type="match status" value="1"/>
</dbReference>
<evidence type="ECO:0000313" key="7">
    <source>
        <dbReference type="Proteomes" id="UP000093044"/>
    </source>
</evidence>
<dbReference type="GO" id="GO:0045892">
    <property type="term" value="P:negative regulation of DNA-templated transcription"/>
    <property type="evidence" value="ECO:0007669"/>
    <property type="project" value="TreeGrafter"/>
</dbReference>
<dbReference type="PROSITE" id="PS51078">
    <property type="entry name" value="ICLR_ED"/>
    <property type="match status" value="1"/>
</dbReference>
<dbReference type="InterPro" id="IPR036390">
    <property type="entry name" value="WH_DNA-bd_sf"/>
</dbReference>
<name>A0A1B2I1W3_9BACT</name>
<dbReference type="InterPro" id="IPR005471">
    <property type="entry name" value="Tscrpt_reg_IclR_N"/>
</dbReference>
<dbReference type="SUPFAM" id="SSF55781">
    <property type="entry name" value="GAF domain-like"/>
    <property type="match status" value="1"/>
</dbReference>
<keyword evidence="1" id="KW-0805">Transcription regulation</keyword>
<evidence type="ECO:0008006" key="8">
    <source>
        <dbReference type="Google" id="ProtNLM"/>
    </source>
</evidence>
<organism evidence="6 7">
    <name type="scientific">Cloacibacillus porcorum</name>
    <dbReference type="NCBI Taxonomy" id="1197717"/>
    <lineage>
        <taxon>Bacteria</taxon>
        <taxon>Thermotogati</taxon>
        <taxon>Synergistota</taxon>
        <taxon>Synergistia</taxon>
        <taxon>Synergistales</taxon>
        <taxon>Synergistaceae</taxon>
        <taxon>Cloacibacillus</taxon>
    </lineage>
</organism>